<evidence type="ECO:0000256" key="1">
    <source>
        <dbReference type="ARBA" id="ARBA00022729"/>
    </source>
</evidence>
<dbReference type="SMART" id="SM00062">
    <property type="entry name" value="PBPb"/>
    <property type="match status" value="1"/>
</dbReference>
<feature type="signal peptide" evidence="2">
    <location>
        <begin position="1"/>
        <end position="23"/>
    </location>
</feature>
<proteinExistence type="predicted"/>
<dbReference type="Gene3D" id="3.40.190.10">
    <property type="entry name" value="Periplasmic binding protein-like II"/>
    <property type="match status" value="2"/>
</dbReference>
<sequence>MSAPRLSRYLLSALLFCSVAAHADTLDDIRSRGKMIVAIDPTFAPYEYTDASNAIVGYHPAVLAAVAKSLGVKIEYQRMAFSGIIPGLLSGSFDMEGSALNVTAERAKRIAYVVPTGKTVNGPLVRDDFTRIPANPTPESLAGLTGAVKTGSAPEGILKQFNDTLKAKGLAPITLLSVDSVDQTVAALMTRRADFVFDDLTVLADVIKQHPGKMKITGELGPSQWIALATRPEDKRLNKAVSDQILAMKKSGELARLQQQYLGVTFATPDADFIPAK</sequence>
<dbReference type="EMBL" id="AEEC02000033">
    <property type="protein sequence ID" value="EOA03108.1"/>
    <property type="molecule type" value="Genomic_DNA"/>
</dbReference>
<gene>
    <name evidence="4" type="ORF">HFRIS_019263</name>
</gene>
<name>A0AAI9IBI5_9BURK</name>
<dbReference type="AlphaFoldDB" id="A0AAI9IBI5"/>
<evidence type="ECO:0000313" key="4">
    <source>
        <dbReference type="EMBL" id="EOA03108.1"/>
    </source>
</evidence>
<dbReference type="Proteomes" id="UP000006772">
    <property type="component" value="Unassembled WGS sequence"/>
</dbReference>
<comment type="caution">
    <text evidence="4">The sequence shown here is derived from an EMBL/GenBank/DDBJ whole genome shotgun (WGS) entry which is preliminary data.</text>
</comment>
<dbReference type="SUPFAM" id="SSF53850">
    <property type="entry name" value="Periplasmic binding protein-like II"/>
    <property type="match status" value="1"/>
</dbReference>
<reference evidence="4 5" key="1">
    <citation type="journal article" date="2013" name="Front. Microbiol.">
        <title>The genome of the endophytic bacterium H. frisingense GSF30(T) identifies diverse strategies in the Herbaspirillum genus to interact with plants.</title>
        <authorList>
            <person name="Straub D."/>
            <person name="Rothballer M."/>
            <person name="Hartmann A."/>
            <person name="Ludewig U."/>
        </authorList>
    </citation>
    <scope>NUCLEOTIDE SEQUENCE [LARGE SCALE GENOMIC DNA]</scope>
    <source>
        <strain evidence="4 5">GSF30</strain>
    </source>
</reference>
<protein>
    <submittedName>
        <fullName evidence="4">Polar amino acid ABC transporter periplasmic ligand-binding protein</fullName>
    </submittedName>
</protein>
<organism evidence="4 5">
    <name type="scientific">Herbaspirillum frisingense GSF30</name>
    <dbReference type="NCBI Taxonomy" id="864073"/>
    <lineage>
        <taxon>Bacteria</taxon>
        <taxon>Pseudomonadati</taxon>
        <taxon>Pseudomonadota</taxon>
        <taxon>Betaproteobacteria</taxon>
        <taxon>Burkholderiales</taxon>
        <taxon>Oxalobacteraceae</taxon>
        <taxon>Herbaspirillum</taxon>
    </lineage>
</organism>
<evidence type="ECO:0000313" key="5">
    <source>
        <dbReference type="Proteomes" id="UP000006772"/>
    </source>
</evidence>
<keyword evidence="1 2" id="KW-0732">Signal</keyword>
<dbReference type="PANTHER" id="PTHR35936:SF17">
    <property type="entry name" value="ARGININE-BINDING EXTRACELLULAR PROTEIN ARTP"/>
    <property type="match status" value="1"/>
</dbReference>
<evidence type="ECO:0000259" key="3">
    <source>
        <dbReference type="SMART" id="SM00062"/>
    </source>
</evidence>
<feature type="chain" id="PRO_5042561077" evidence="2">
    <location>
        <begin position="24"/>
        <end position="277"/>
    </location>
</feature>
<dbReference type="Pfam" id="PF00497">
    <property type="entry name" value="SBP_bac_3"/>
    <property type="match status" value="1"/>
</dbReference>
<dbReference type="RefSeq" id="WP_006464808.1">
    <property type="nucleotide sequence ID" value="NZ_AEEC02000033.1"/>
</dbReference>
<feature type="domain" description="Solute-binding protein family 3/N-terminal" evidence="3">
    <location>
        <begin position="34"/>
        <end position="265"/>
    </location>
</feature>
<accession>A0AAI9IBI5</accession>
<dbReference type="InterPro" id="IPR001638">
    <property type="entry name" value="Solute-binding_3/MltF_N"/>
</dbReference>
<dbReference type="PANTHER" id="PTHR35936">
    <property type="entry name" value="MEMBRANE-BOUND LYTIC MUREIN TRANSGLYCOSYLASE F"/>
    <property type="match status" value="1"/>
</dbReference>
<evidence type="ECO:0000256" key="2">
    <source>
        <dbReference type="SAM" id="SignalP"/>
    </source>
</evidence>